<dbReference type="PANTHER" id="PTHR30404:SF0">
    <property type="entry name" value="N-ACETYLMURAMOYL-L-ALANINE AMIDASE AMIC"/>
    <property type="match status" value="1"/>
</dbReference>
<dbReference type="SUPFAM" id="SSF53187">
    <property type="entry name" value="Zn-dependent exopeptidases"/>
    <property type="match status" value="1"/>
</dbReference>
<accession>A0A844W9J5</accession>
<evidence type="ECO:0000256" key="4">
    <source>
        <dbReference type="SAM" id="SignalP"/>
    </source>
</evidence>
<comment type="catalytic activity">
    <reaction evidence="1">
        <text>Hydrolyzes the link between N-acetylmuramoyl residues and L-amino acid residues in certain cell-wall glycopeptides.</text>
        <dbReference type="EC" id="3.5.1.28"/>
    </reaction>
</comment>
<feature type="signal peptide" evidence="4">
    <location>
        <begin position="1"/>
        <end position="23"/>
    </location>
</feature>
<dbReference type="SMART" id="SM00646">
    <property type="entry name" value="Ami_3"/>
    <property type="match status" value="1"/>
</dbReference>
<keyword evidence="3" id="KW-0378">Hydrolase</keyword>
<dbReference type="Proteomes" id="UP000443843">
    <property type="component" value="Unassembled WGS sequence"/>
</dbReference>
<dbReference type="EC" id="3.5.1.28" evidence="2"/>
<sequence length="414" mass="44253">MIGTITRAFGALALVAAIAVAGAAQTPPGQGFSALARVDMASSQIRDRGDALSVELGLTQGVPWRIFTLDGPPRAVLDFREVDWQGVDKVALMNSDGVTDLRYGTFRPGWSRLVIDLARPMALDRAGLKVDDGSGAAQLSARFVPASPERFAAVSGMPPDDPLWALPEGDMLPRPRARTDGPLVVVIDPGHGGIDPGAEREGLVEKDLMLTFARELREALIRATGIDVVLTRNDDSFVSLERRVAIAHERGADLFVSLHADVLPEGGAKGAVVHLLAETATDEASAKLAERHDRDDLLSGVDLTGKDDVVADVLMDLARLETQPRSTRVANALVDAMRKAEVPVNSHPVRAAGFSVLKAPDIPSVLIELGFLSNPRDRKNLADPAFRTRLAEAIRDGIQAWVVADTAASHLVRQ</sequence>
<dbReference type="EMBL" id="WNXQ01000013">
    <property type="protein sequence ID" value="MWB79621.1"/>
    <property type="molecule type" value="Genomic_DNA"/>
</dbReference>
<reference evidence="6 7" key="1">
    <citation type="submission" date="2019-11" db="EMBL/GenBank/DDBJ databases">
        <title>Pseudooceanicola pacifica sp. nov., isolated from deep-sea sediment of the Pacific Ocean.</title>
        <authorList>
            <person name="Lyu L."/>
        </authorList>
    </citation>
    <scope>NUCLEOTIDE SEQUENCE [LARGE SCALE GENOMIC DNA]</scope>
    <source>
        <strain evidence="6 7">216_PA32_1</strain>
    </source>
</reference>
<evidence type="ECO:0000313" key="6">
    <source>
        <dbReference type="EMBL" id="MWB79621.1"/>
    </source>
</evidence>
<keyword evidence="4" id="KW-0732">Signal</keyword>
<dbReference type="RefSeq" id="WP_160383749.1">
    <property type="nucleotide sequence ID" value="NZ_WNXQ01000013.1"/>
</dbReference>
<dbReference type="AlphaFoldDB" id="A0A844W9J5"/>
<gene>
    <name evidence="6" type="ORF">GLS40_16425</name>
</gene>
<dbReference type="InterPro" id="IPR002508">
    <property type="entry name" value="MurNAc-LAA_cat"/>
</dbReference>
<dbReference type="GO" id="GO:0008745">
    <property type="term" value="F:N-acetylmuramoyl-L-alanine amidase activity"/>
    <property type="evidence" value="ECO:0007669"/>
    <property type="project" value="UniProtKB-EC"/>
</dbReference>
<feature type="chain" id="PRO_5032402697" description="N-acetylmuramoyl-L-alanine amidase" evidence="4">
    <location>
        <begin position="24"/>
        <end position="414"/>
    </location>
</feature>
<dbReference type="Pfam" id="PF01520">
    <property type="entry name" value="Amidase_3"/>
    <property type="match status" value="1"/>
</dbReference>
<proteinExistence type="predicted"/>
<feature type="domain" description="MurNAc-LAA" evidence="5">
    <location>
        <begin position="244"/>
        <end position="399"/>
    </location>
</feature>
<evidence type="ECO:0000256" key="2">
    <source>
        <dbReference type="ARBA" id="ARBA00011901"/>
    </source>
</evidence>
<evidence type="ECO:0000256" key="3">
    <source>
        <dbReference type="ARBA" id="ARBA00022801"/>
    </source>
</evidence>
<dbReference type="PANTHER" id="PTHR30404">
    <property type="entry name" value="N-ACETYLMURAMOYL-L-ALANINE AMIDASE"/>
    <property type="match status" value="1"/>
</dbReference>
<dbReference type="CDD" id="cd02696">
    <property type="entry name" value="MurNAc-LAA"/>
    <property type="match status" value="1"/>
</dbReference>
<dbReference type="Pfam" id="PF11741">
    <property type="entry name" value="AMIN"/>
    <property type="match status" value="1"/>
</dbReference>
<keyword evidence="7" id="KW-1185">Reference proteome</keyword>
<dbReference type="GO" id="GO:0009253">
    <property type="term" value="P:peptidoglycan catabolic process"/>
    <property type="evidence" value="ECO:0007669"/>
    <property type="project" value="InterPro"/>
</dbReference>
<dbReference type="Gene3D" id="3.40.630.40">
    <property type="entry name" value="Zn-dependent exopeptidases"/>
    <property type="match status" value="1"/>
</dbReference>
<dbReference type="GO" id="GO:0030288">
    <property type="term" value="C:outer membrane-bounded periplasmic space"/>
    <property type="evidence" value="ECO:0007669"/>
    <property type="project" value="TreeGrafter"/>
</dbReference>
<evidence type="ECO:0000313" key="7">
    <source>
        <dbReference type="Proteomes" id="UP000443843"/>
    </source>
</evidence>
<dbReference type="InterPro" id="IPR050695">
    <property type="entry name" value="N-acetylmuramoyl_amidase_3"/>
</dbReference>
<organism evidence="6 7">
    <name type="scientific">Pseudooceanicola pacificus</name>
    <dbReference type="NCBI Taxonomy" id="2676438"/>
    <lineage>
        <taxon>Bacteria</taxon>
        <taxon>Pseudomonadati</taxon>
        <taxon>Pseudomonadota</taxon>
        <taxon>Alphaproteobacteria</taxon>
        <taxon>Rhodobacterales</taxon>
        <taxon>Paracoccaceae</taxon>
        <taxon>Pseudooceanicola</taxon>
    </lineage>
</organism>
<name>A0A844W9J5_9RHOB</name>
<dbReference type="InterPro" id="IPR021731">
    <property type="entry name" value="AMIN_dom"/>
</dbReference>
<evidence type="ECO:0000256" key="1">
    <source>
        <dbReference type="ARBA" id="ARBA00001561"/>
    </source>
</evidence>
<evidence type="ECO:0000259" key="5">
    <source>
        <dbReference type="SMART" id="SM00646"/>
    </source>
</evidence>
<protein>
    <recommendedName>
        <fullName evidence="2">N-acetylmuramoyl-L-alanine amidase</fullName>
        <ecNumber evidence="2">3.5.1.28</ecNumber>
    </recommendedName>
</protein>
<comment type="caution">
    <text evidence="6">The sequence shown here is derived from an EMBL/GenBank/DDBJ whole genome shotgun (WGS) entry which is preliminary data.</text>
</comment>
<dbReference type="Gene3D" id="2.60.40.3500">
    <property type="match status" value="1"/>
</dbReference>